<evidence type="ECO:0000256" key="8">
    <source>
        <dbReference type="SAM" id="MobiDB-lite"/>
    </source>
</evidence>
<dbReference type="InterPro" id="IPR035906">
    <property type="entry name" value="MetI-like_sf"/>
</dbReference>
<protein>
    <submittedName>
        <fullName evidence="10">Carbohydrate ABC transporter permease</fullName>
    </submittedName>
</protein>
<accession>A0ABV6NYI0</accession>
<feature type="transmembrane region" description="Helical" evidence="7">
    <location>
        <begin position="327"/>
        <end position="347"/>
    </location>
</feature>
<feature type="transmembrane region" description="Helical" evidence="7">
    <location>
        <begin position="211"/>
        <end position="231"/>
    </location>
</feature>
<dbReference type="InterPro" id="IPR051393">
    <property type="entry name" value="ABC_transporter_permease"/>
</dbReference>
<evidence type="ECO:0000256" key="5">
    <source>
        <dbReference type="ARBA" id="ARBA00022989"/>
    </source>
</evidence>
<evidence type="ECO:0000256" key="6">
    <source>
        <dbReference type="ARBA" id="ARBA00023136"/>
    </source>
</evidence>
<keyword evidence="11" id="KW-1185">Reference proteome</keyword>
<dbReference type="EMBL" id="JBHLUE010000012">
    <property type="protein sequence ID" value="MFC0565761.1"/>
    <property type="molecule type" value="Genomic_DNA"/>
</dbReference>
<feature type="compositionally biased region" description="Low complexity" evidence="8">
    <location>
        <begin position="33"/>
        <end position="50"/>
    </location>
</feature>
<evidence type="ECO:0000256" key="1">
    <source>
        <dbReference type="ARBA" id="ARBA00004651"/>
    </source>
</evidence>
<sequence length="355" mass="38605">MSSSTSDAADRDGVAAPPPARTAAIRPRRPERSAAAAGSAERPGPGRGRIAAARGARRPRWLPYLLLAPAILFELLIHIVPMVVGVWMSFVQLTKFFIANWSEAPWVGLRNYRIAVDVNGVIGKGLLQSFLITVGFSLATVALSWGLGMAAAVALQRPFGGRNVVRTLFLIPYALPAYAGIITWNFMLQRDSGMVNHVLVDQLGLASDRPFWLIGGNAFTSIVTVATWRLWPFAFLTLMAGMQSIPGDVYEASAVDGAGPLRQWRSVTLPFLRPVNMVLVLVLFLWTFADFNTPFVLFGTAQPPAGDLISFHIYNASFLTWNFGSGAAMSVLLLLFLLVVTGAYLLLTNRRSDNA</sequence>
<organism evidence="10 11">
    <name type="scientific">Plantactinospora siamensis</name>
    <dbReference type="NCBI Taxonomy" id="555372"/>
    <lineage>
        <taxon>Bacteria</taxon>
        <taxon>Bacillati</taxon>
        <taxon>Actinomycetota</taxon>
        <taxon>Actinomycetes</taxon>
        <taxon>Micromonosporales</taxon>
        <taxon>Micromonosporaceae</taxon>
        <taxon>Plantactinospora</taxon>
    </lineage>
</organism>
<evidence type="ECO:0000259" key="9">
    <source>
        <dbReference type="PROSITE" id="PS50928"/>
    </source>
</evidence>
<keyword evidence="2 7" id="KW-0813">Transport</keyword>
<comment type="caution">
    <text evidence="10">The sequence shown here is derived from an EMBL/GenBank/DDBJ whole genome shotgun (WGS) entry which is preliminary data.</text>
</comment>
<evidence type="ECO:0000313" key="10">
    <source>
        <dbReference type="EMBL" id="MFC0565761.1"/>
    </source>
</evidence>
<comment type="subcellular location">
    <subcellularLocation>
        <location evidence="1 7">Cell membrane</location>
        <topology evidence="1 7">Multi-pass membrane protein</topology>
    </subcellularLocation>
</comment>
<keyword evidence="3" id="KW-1003">Cell membrane</keyword>
<feature type="transmembrane region" description="Helical" evidence="7">
    <location>
        <begin position="64"/>
        <end position="90"/>
    </location>
</feature>
<dbReference type="PANTHER" id="PTHR30193">
    <property type="entry name" value="ABC TRANSPORTER PERMEASE PROTEIN"/>
    <property type="match status" value="1"/>
</dbReference>
<keyword evidence="5 7" id="KW-1133">Transmembrane helix</keyword>
<dbReference type="InterPro" id="IPR000515">
    <property type="entry name" value="MetI-like"/>
</dbReference>
<dbReference type="RefSeq" id="WP_377339933.1">
    <property type="nucleotide sequence ID" value="NZ_JBHLUE010000012.1"/>
</dbReference>
<dbReference type="Proteomes" id="UP001589894">
    <property type="component" value="Unassembled WGS sequence"/>
</dbReference>
<keyword evidence="6 7" id="KW-0472">Membrane</keyword>
<dbReference type="PROSITE" id="PS50928">
    <property type="entry name" value="ABC_TM1"/>
    <property type="match status" value="1"/>
</dbReference>
<proteinExistence type="inferred from homology"/>
<dbReference type="PANTHER" id="PTHR30193:SF37">
    <property type="entry name" value="INNER MEMBRANE ABC TRANSPORTER PERMEASE PROTEIN YCJO"/>
    <property type="match status" value="1"/>
</dbReference>
<evidence type="ECO:0000256" key="2">
    <source>
        <dbReference type="ARBA" id="ARBA00022448"/>
    </source>
</evidence>
<feature type="region of interest" description="Disordered" evidence="8">
    <location>
        <begin position="1"/>
        <end position="50"/>
    </location>
</feature>
<evidence type="ECO:0000256" key="3">
    <source>
        <dbReference type="ARBA" id="ARBA00022475"/>
    </source>
</evidence>
<evidence type="ECO:0000256" key="7">
    <source>
        <dbReference type="RuleBase" id="RU363032"/>
    </source>
</evidence>
<dbReference type="Gene3D" id="1.10.3720.10">
    <property type="entry name" value="MetI-like"/>
    <property type="match status" value="1"/>
</dbReference>
<gene>
    <name evidence="10" type="ORF">ACFFHU_16680</name>
</gene>
<evidence type="ECO:0000313" key="11">
    <source>
        <dbReference type="Proteomes" id="UP001589894"/>
    </source>
</evidence>
<dbReference type="SUPFAM" id="SSF161098">
    <property type="entry name" value="MetI-like"/>
    <property type="match status" value="1"/>
</dbReference>
<feature type="transmembrane region" description="Helical" evidence="7">
    <location>
        <begin position="167"/>
        <end position="187"/>
    </location>
</feature>
<name>A0ABV6NYI0_9ACTN</name>
<feature type="domain" description="ABC transmembrane type-1" evidence="9">
    <location>
        <begin position="130"/>
        <end position="344"/>
    </location>
</feature>
<evidence type="ECO:0000256" key="4">
    <source>
        <dbReference type="ARBA" id="ARBA00022692"/>
    </source>
</evidence>
<reference evidence="10 11" key="1">
    <citation type="submission" date="2024-09" db="EMBL/GenBank/DDBJ databases">
        <authorList>
            <person name="Sun Q."/>
            <person name="Mori K."/>
        </authorList>
    </citation>
    <scope>NUCLEOTIDE SEQUENCE [LARGE SCALE GENOMIC DNA]</scope>
    <source>
        <strain evidence="10 11">TBRC 2205</strain>
    </source>
</reference>
<feature type="transmembrane region" description="Helical" evidence="7">
    <location>
        <begin position="271"/>
        <end position="289"/>
    </location>
</feature>
<comment type="similarity">
    <text evidence="7">Belongs to the binding-protein-dependent transport system permease family.</text>
</comment>
<dbReference type="CDD" id="cd06261">
    <property type="entry name" value="TM_PBP2"/>
    <property type="match status" value="1"/>
</dbReference>
<feature type="transmembrane region" description="Helical" evidence="7">
    <location>
        <begin position="130"/>
        <end position="155"/>
    </location>
</feature>
<keyword evidence="4 7" id="KW-0812">Transmembrane</keyword>
<dbReference type="Pfam" id="PF00528">
    <property type="entry name" value="BPD_transp_1"/>
    <property type="match status" value="1"/>
</dbReference>